<organism evidence="2 3">
    <name type="scientific">Arthrobacter sulfonylureivorans</name>
    <dbReference type="NCBI Taxonomy" id="2486855"/>
    <lineage>
        <taxon>Bacteria</taxon>
        <taxon>Bacillati</taxon>
        <taxon>Actinomycetota</taxon>
        <taxon>Actinomycetes</taxon>
        <taxon>Micrococcales</taxon>
        <taxon>Micrococcaceae</taxon>
        <taxon>Arthrobacter</taxon>
    </lineage>
</organism>
<protein>
    <recommendedName>
        <fullName evidence="4">ATP/GTP-binding protein</fullName>
    </recommendedName>
</protein>
<accession>A0ABY3WA66</accession>
<evidence type="ECO:0000313" key="2">
    <source>
        <dbReference type="EMBL" id="UNK47215.1"/>
    </source>
</evidence>
<name>A0ABY3WA66_9MICC</name>
<sequence length="108" mass="12486">MPRSNRPRRRSGTGSSKWTRESELDLDRARAGIPERQNAPDGEWNVRRITGSNAAKDYTCPGCHRTIGPGIEHLVAWRADSLFGGETALAERRHWHPRCWQTRSFRYR</sequence>
<dbReference type="Proteomes" id="UP000829069">
    <property type="component" value="Chromosome"/>
</dbReference>
<feature type="region of interest" description="Disordered" evidence="1">
    <location>
        <begin position="1"/>
        <end position="43"/>
    </location>
</feature>
<feature type="compositionally biased region" description="Basic residues" evidence="1">
    <location>
        <begin position="1"/>
        <end position="11"/>
    </location>
</feature>
<keyword evidence="3" id="KW-1185">Reference proteome</keyword>
<dbReference type="EMBL" id="CP093326">
    <property type="protein sequence ID" value="UNK47215.1"/>
    <property type="molecule type" value="Genomic_DNA"/>
</dbReference>
<feature type="compositionally biased region" description="Basic and acidic residues" evidence="1">
    <location>
        <begin position="18"/>
        <end position="30"/>
    </location>
</feature>
<gene>
    <name evidence="2" type="ORF">MNQ99_07710</name>
</gene>
<proteinExistence type="predicted"/>
<evidence type="ECO:0000256" key="1">
    <source>
        <dbReference type="SAM" id="MobiDB-lite"/>
    </source>
</evidence>
<evidence type="ECO:0008006" key="4">
    <source>
        <dbReference type="Google" id="ProtNLM"/>
    </source>
</evidence>
<evidence type="ECO:0000313" key="3">
    <source>
        <dbReference type="Proteomes" id="UP000829069"/>
    </source>
</evidence>
<dbReference type="RefSeq" id="WP_127511466.1">
    <property type="nucleotide sequence ID" value="NZ_CP093326.1"/>
</dbReference>
<reference evidence="2 3" key="1">
    <citation type="submission" date="2022-03" db="EMBL/GenBank/DDBJ databases">
        <title>Isotopic signatures of nitrous oxide derived from detoxification processes.</title>
        <authorList>
            <person name="Behrendt U."/>
            <person name="Buchen C."/>
            <person name="Well R."/>
            <person name="Ulrich A."/>
            <person name="Rohe L."/>
            <person name="Kolb S."/>
            <person name="Schloter M."/>
            <person name="Horn M.A."/>
            <person name="Augustin J."/>
        </authorList>
    </citation>
    <scope>NUCLEOTIDE SEQUENCE [LARGE SCALE GENOMIC DNA]</scope>
    <source>
        <strain evidence="2 3">S4-C24</strain>
    </source>
</reference>